<gene>
    <name evidence="2" type="ORF">GA0070612_2798</name>
</gene>
<name>A0A1C4WSV9_9ACTN</name>
<feature type="region of interest" description="Disordered" evidence="1">
    <location>
        <begin position="1"/>
        <end position="39"/>
    </location>
</feature>
<sequence length="74" mass="7851">MPDGEGETERFSARRMTLPGGRSAHQDRTAKGRPSASTVRPVTALITGVQALEPASTSIATISEALIRRAFISI</sequence>
<keyword evidence="3" id="KW-1185">Reference proteome</keyword>
<accession>A0A1C4WSV9</accession>
<reference evidence="3" key="1">
    <citation type="submission" date="2016-06" db="EMBL/GenBank/DDBJ databases">
        <authorList>
            <person name="Varghese N."/>
            <person name="Submissions Spin"/>
        </authorList>
    </citation>
    <scope>NUCLEOTIDE SEQUENCE [LARGE SCALE GENOMIC DNA]</scope>
    <source>
        <strain evidence="3">DSM 45160</strain>
    </source>
</reference>
<dbReference type="AlphaFoldDB" id="A0A1C4WSV9"/>
<evidence type="ECO:0000313" key="2">
    <source>
        <dbReference type="EMBL" id="SCE99264.1"/>
    </source>
</evidence>
<protein>
    <submittedName>
        <fullName evidence="2">Uncharacterized protein</fullName>
    </submittedName>
</protein>
<evidence type="ECO:0000256" key="1">
    <source>
        <dbReference type="SAM" id="MobiDB-lite"/>
    </source>
</evidence>
<dbReference type="Proteomes" id="UP000198224">
    <property type="component" value="Chromosome I"/>
</dbReference>
<proteinExistence type="predicted"/>
<organism evidence="2 3">
    <name type="scientific">Micromonospora chokoriensis</name>
    <dbReference type="NCBI Taxonomy" id="356851"/>
    <lineage>
        <taxon>Bacteria</taxon>
        <taxon>Bacillati</taxon>
        <taxon>Actinomycetota</taxon>
        <taxon>Actinomycetes</taxon>
        <taxon>Micromonosporales</taxon>
        <taxon>Micromonosporaceae</taxon>
        <taxon>Micromonospora</taxon>
    </lineage>
</organism>
<evidence type="ECO:0000313" key="3">
    <source>
        <dbReference type="Proteomes" id="UP000198224"/>
    </source>
</evidence>
<dbReference type="EMBL" id="LT607409">
    <property type="protein sequence ID" value="SCE99264.1"/>
    <property type="molecule type" value="Genomic_DNA"/>
</dbReference>